<reference evidence="3" key="2">
    <citation type="submission" date="2023-01" db="EMBL/GenBank/DDBJ databases">
        <title>Draft genome sequence of Maritalea porphyrae strain NBRC 107169.</title>
        <authorList>
            <person name="Sun Q."/>
            <person name="Mori K."/>
        </authorList>
    </citation>
    <scope>NUCLEOTIDE SEQUENCE</scope>
    <source>
        <strain evidence="3">NBRC 107169</strain>
    </source>
</reference>
<dbReference type="EMBL" id="BSNI01000002">
    <property type="protein sequence ID" value="GLQ16954.1"/>
    <property type="molecule type" value="Genomic_DNA"/>
</dbReference>
<dbReference type="RefSeq" id="WP_284362760.1">
    <property type="nucleotide sequence ID" value="NZ_BSNI01000002.1"/>
</dbReference>
<dbReference type="PANTHER" id="PTHR43818">
    <property type="entry name" value="BCDNA.GH03377"/>
    <property type="match status" value="1"/>
</dbReference>
<dbReference type="SUPFAM" id="SSF51735">
    <property type="entry name" value="NAD(P)-binding Rossmann-fold domains"/>
    <property type="match status" value="1"/>
</dbReference>
<dbReference type="InterPro" id="IPR000683">
    <property type="entry name" value="Gfo/Idh/MocA-like_OxRdtase_N"/>
</dbReference>
<evidence type="ECO:0000256" key="1">
    <source>
        <dbReference type="ARBA" id="ARBA00023002"/>
    </source>
</evidence>
<organism evidence="3 4">
    <name type="scientific">Maritalea porphyrae</name>
    <dbReference type="NCBI Taxonomy" id="880732"/>
    <lineage>
        <taxon>Bacteria</taxon>
        <taxon>Pseudomonadati</taxon>
        <taxon>Pseudomonadota</taxon>
        <taxon>Alphaproteobacteria</taxon>
        <taxon>Hyphomicrobiales</taxon>
        <taxon>Devosiaceae</taxon>
        <taxon>Maritalea</taxon>
    </lineage>
</organism>
<evidence type="ECO:0000259" key="2">
    <source>
        <dbReference type="Pfam" id="PF01408"/>
    </source>
</evidence>
<dbReference type="Pfam" id="PF01408">
    <property type="entry name" value="GFO_IDH_MocA"/>
    <property type="match status" value="1"/>
</dbReference>
<dbReference type="Proteomes" id="UP001161405">
    <property type="component" value="Unassembled WGS sequence"/>
</dbReference>
<keyword evidence="4" id="KW-1185">Reference proteome</keyword>
<sequence length="319" mass="35302">MDDRTSVAVIGLGIMGRRMLEALSSHDKFYASHIWDPNADAVAKARQIAPDAVVPDMAELAIESAEVTYLACPPDPRRLYAMMAADCAKPIFLEKPLGINLAASRAMVTHLEKAQVPAAVNFVQATGEPLAVVQAALQSGEMGELVGIDIEVSYAQWPRIWQQEADWLRFKAEGGMTREVISHFVFFAERLLGPTMLKWSHPTYPNEYLCETNLAAHLSNSEHLPLNVFANVGGAQPDKQRVLIKGSKKSFKVEQFSELWVSEGDAFKQIVRPSENARIDGLHVQLDHFDRCMRGEPHQLATIQEALSVQEKIEGMLAG</sequence>
<dbReference type="SUPFAM" id="SSF55347">
    <property type="entry name" value="Glyceraldehyde-3-phosphate dehydrogenase-like, C-terminal domain"/>
    <property type="match status" value="1"/>
</dbReference>
<dbReference type="PANTHER" id="PTHR43818:SF11">
    <property type="entry name" value="BCDNA.GH03377"/>
    <property type="match status" value="1"/>
</dbReference>
<feature type="domain" description="Gfo/Idh/MocA-like oxidoreductase N-terminal" evidence="2">
    <location>
        <begin position="6"/>
        <end position="122"/>
    </location>
</feature>
<dbReference type="Gene3D" id="3.40.50.720">
    <property type="entry name" value="NAD(P)-binding Rossmann-like Domain"/>
    <property type="match status" value="1"/>
</dbReference>
<protein>
    <submittedName>
        <fullName evidence="3">Dehydrogenase</fullName>
    </submittedName>
</protein>
<accession>A0ABQ5UNX3</accession>
<dbReference type="InterPro" id="IPR050463">
    <property type="entry name" value="Gfo/Idh/MocA_oxidrdct_glycsds"/>
</dbReference>
<evidence type="ECO:0000313" key="3">
    <source>
        <dbReference type="EMBL" id="GLQ16954.1"/>
    </source>
</evidence>
<keyword evidence="1" id="KW-0560">Oxidoreductase</keyword>
<evidence type="ECO:0000313" key="4">
    <source>
        <dbReference type="Proteomes" id="UP001161405"/>
    </source>
</evidence>
<name>A0ABQ5UNX3_9HYPH</name>
<comment type="caution">
    <text evidence="3">The sequence shown here is derived from an EMBL/GenBank/DDBJ whole genome shotgun (WGS) entry which is preliminary data.</text>
</comment>
<proteinExistence type="predicted"/>
<reference evidence="3" key="1">
    <citation type="journal article" date="2014" name="Int. J. Syst. Evol. Microbiol.">
        <title>Complete genome of a new Firmicutes species belonging to the dominant human colonic microbiota ('Ruminococcus bicirculans') reveals two chromosomes and a selective capacity to utilize plant glucans.</title>
        <authorList>
            <consortium name="NISC Comparative Sequencing Program"/>
            <person name="Wegmann U."/>
            <person name="Louis P."/>
            <person name="Goesmann A."/>
            <person name="Henrissat B."/>
            <person name="Duncan S.H."/>
            <person name="Flint H.J."/>
        </authorList>
    </citation>
    <scope>NUCLEOTIDE SEQUENCE</scope>
    <source>
        <strain evidence="3">NBRC 107169</strain>
    </source>
</reference>
<dbReference type="InterPro" id="IPR036291">
    <property type="entry name" value="NAD(P)-bd_dom_sf"/>
</dbReference>
<dbReference type="Gene3D" id="3.30.360.10">
    <property type="entry name" value="Dihydrodipicolinate Reductase, domain 2"/>
    <property type="match status" value="1"/>
</dbReference>
<gene>
    <name evidence="3" type="ORF">GCM10007879_12030</name>
</gene>